<protein>
    <submittedName>
        <fullName evidence="6">Glycine cleavage system transcriptional activator GcvA</fullName>
    </submittedName>
</protein>
<dbReference type="AlphaFoldDB" id="S9RED0"/>
<dbReference type="RefSeq" id="WP_020041083.1">
    <property type="nucleotide sequence ID" value="NZ_KE557283.1"/>
</dbReference>
<dbReference type="SUPFAM" id="SSF46785">
    <property type="entry name" value="Winged helix' DNA-binding domain"/>
    <property type="match status" value="1"/>
</dbReference>
<evidence type="ECO:0000259" key="5">
    <source>
        <dbReference type="PROSITE" id="PS50931"/>
    </source>
</evidence>
<comment type="similarity">
    <text evidence="1">Belongs to the LysR transcriptional regulatory family.</text>
</comment>
<proteinExistence type="inferred from homology"/>
<dbReference type="SUPFAM" id="SSF53850">
    <property type="entry name" value="Periplasmic binding protein-like II"/>
    <property type="match status" value="1"/>
</dbReference>
<evidence type="ECO:0000256" key="4">
    <source>
        <dbReference type="ARBA" id="ARBA00023163"/>
    </source>
</evidence>
<dbReference type="InterPro" id="IPR000847">
    <property type="entry name" value="LysR_HTH_N"/>
</dbReference>
<dbReference type="Gene3D" id="3.40.190.10">
    <property type="entry name" value="Periplasmic binding protein-like II"/>
    <property type="match status" value="2"/>
</dbReference>
<dbReference type="Pfam" id="PF00126">
    <property type="entry name" value="HTH_1"/>
    <property type="match status" value="1"/>
</dbReference>
<keyword evidence="4" id="KW-0804">Transcription</keyword>
<dbReference type="InterPro" id="IPR036388">
    <property type="entry name" value="WH-like_DNA-bd_sf"/>
</dbReference>
<dbReference type="CDD" id="cd08432">
    <property type="entry name" value="PBP2_GcdR_TrpI_HvrB_AmpR_like"/>
    <property type="match status" value="1"/>
</dbReference>
<keyword evidence="7" id="KW-1185">Reference proteome</keyword>
<dbReference type="GO" id="GO:0003700">
    <property type="term" value="F:DNA-binding transcription factor activity"/>
    <property type="evidence" value="ECO:0007669"/>
    <property type="project" value="InterPro"/>
</dbReference>
<comment type="caution">
    <text evidence="6">The sequence shown here is derived from an EMBL/GenBank/DDBJ whole genome shotgun (WGS) entry which is preliminary data.</text>
</comment>
<dbReference type="EMBL" id="APVH01000049">
    <property type="protein sequence ID" value="EPX76485.1"/>
    <property type="molecule type" value="Genomic_DNA"/>
</dbReference>
<dbReference type="HOGENOM" id="CLU_039613_37_1_5"/>
<organism evidence="6 7">
    <name type="scientific">Salipiger mucosus DSM 16094</name>
    <dbReference type="NCBI Taxonomy" id="1123237"/>
    <lineage>
        <taxon>Bacteria</taxon>
        <taxon>Pseudomonadati</taxon>
        <taxon>Pseudomonadota</taxon>
        <taxon>Alphaproteobacteria</taxon>
        <taxon>Rhodobacterales</taxon>
        <taxon>Roseobacteraceae</taxon>
        <taxon>Salipiger</taxon>
    </lineage>
</organism>
<dbReference type="InterPro" id="IPR058163">
    <property type="entry name" value="LysR-type_TF_proteobact-type"/>
</dbReference>
<dbReference type="PANTHER" id="PTHR30537:SF26">
    <property type="entry name" value="GLYCINE CLEAVAGE SYSTEM TRANSCRIPTIONAL ACTIVATOR"/>
    <property type="match status" value="1"/>
</dbReference>
<gene>
    <name evidence="6" type="ORF">Salmuc_00371</name>
</gene>
<dbReference type="Proteomes" id="UP000015347">
    <property type="component" value="Unassembled WGS sequence"/>
</dbReference>
<accession>S9RED0</accession>
<keyword evidence="2" id="KW-0805">Transcription regulation</keyword>
<dbReference type="PRINTS" id="PR00039">
    <property type="entry name" value="HTHLYSR"/>
</dbReference>
<evidence type="ECO:0000313" key="6">
    <source>
        <dbReference type="EMBL" id="EPX76485.1"/>
    </source>
</evidence>
<name>S9RED0_9RHOB</name>
<dbReference type="FunFam" id="3.40.190.10:FF:000017">
    <property type="entry name" value="Glycine cleavage system transcriptional activator"/>
    <property type="match status" value="1"/>
</dbReference>
<sequence length="308" mass="33576">MGRNLPPLAALRAFEAAARHTSFKDAAQELHVTPAAVSQQVRALEDYFQVRLFLRTPNALRLTAAGRRALPKLTSGFDDLCDASALLTDQARAAPLTISVAPSFASSWLVPRLGSFQKAKPEIQIRVDATERRVRFEAEDVDLAIRYGRGDDPGLVSECLISSAVVAVCSPEMVHADPPLRYPTELRAHTLLHQQEIGAEQVENAWAMWLSATGVDGVDATKGPRFSTHTLVLAAATAGQGVALIDRSLVEAELARGNLVLPFADVDALATPFRYFLVYPEGSGKDRRLLAFREWLFAELDRYLEGGG</sequence>
<dbReference type="GO" id="GO:0006351">
    <property type="term" value="P:DNA-templated transcription"/>
    <property type="evidence" value="ECO:0007669"/>
    <property type="project" value="TreeGrafter"/>
</dbReference>
<dbReference type="STRING" id="1123237.Salmuc_00371"/>
<dbReference type="eggNOG" id="COG0583">
    <property type="taxonomic scope" value="Bacteria"/>
</dbReference>
<dbReference type="GO" id="GO:0043565">
    <property type="term" value="F:sequence-specific DNA binding"/>
    <property type="evidence" value="ECO:0007669"/>
    <property type="project" value="TreeGrafter"/>
</dbReference>
<dbReference type="InterPro" id="IPR005119">
    <property type="entry name" value="LysR_subst-bd"/>
</dbReference>
<evidence type="ECO:0000256" key="2">
    <source>
        <dbReference type="ARBA" id="ARBA00023015"/>
    </source>
</evidence>
<evidence type="ECO:0000256" key="1">
    <source>
        <dbReference type="ARBA" id="ARBA00009437"/>
    </source>
</evidence>
<dbReference type="Pfam" id="PF03466">
    <property type="entry name" value="LysR_substrate"/>
    <property type="match status" value="1"/>
</dbReference>
<reference evidence="7" key="1">
    <citation type="journal article" date="2014" name="Stand. Genomic Sci.">
        <title>Genome sequence of the exopolysaccharide-producing Salipiger mucosus type strain (DSM 16094(T)), a moderately halophilic member of the Roseobacter clade.</title>
        <authorList>
            <person name="Riedel T."/>
            <person name="Spring S."/>
            <person name="Fiebig A."/>
            <person name="Petersen J."/>
            <person name="Kyrpides N.C."/>
            <person name="Goker M."/>
            <person name="Klenk H.P."/>
        </authorList>
    </citation>
    <scope>NUCLEOTIDE SEQUENCE [LARGE SCALE GENOMIC DNA]</scope>
    <source>
        <strain evidence="7">DSM 16094</strain>
    </source>
</reference>
<keyword evidence="3" id="KW-0238">DNA-binding</keyword>
<dbReference type="Gene3D" id="1.10.10.10">
    <property type="entry name" value="Winged helix-like DNA-binding domain superfamily/Winged helix DNA-binding domain"/>
    <property type="match status" value="1"/>
</dbReference>
<evidence type="ECO:0000256" key="3">
    <source>
        <dbReference type="ARBA" id="ARBA00023125"/>
    </source>
</evidence>
<evidence type="ECO:0000313" key="7">
    <source>
        <dbReference type="Proteomes" id="UP000015347"/>
    </source>
</evidence>
<dbReference type="PANTHER" id="PTHR30537">
    <property type="entry name" value="HTH-TYPE TRANSCRIPTIONAL REGULATOR"/>
    <property type="match status" value="1"/>
</dbReference>
<dbReference type="PROSITE" id="PS50931">
    <property type="entry name" value="HTH_LYSR"/>
    <property type="match status" value="1"/>
</dbReference>
<dbReference type="InterPro" id="IPR036390">
    <property type="entry name" value="WH_DNA-bd_sf"/>
</dbReference>
<dbReference type="OrthoDB" id="9813056at2"/>
<feature type="domain" description="HTH lysR-type" evidence="5">
    <location>
        <begin position="6"/>
        <end position="63"/>
    </location>
</feature>
<dbReference type="NCBIfam" id="NF008352">
    <property type="entry name" value="PRK11139.1"/>
    <property type="match status" value="1"/>
</dbReference>